<dbReference type="GO" id="GO:0006109">
    <property type="term" value="P:regulation of carbohydrate metabolic process"/>
    <property type="evidence" value="ECO:0007669"/>
    <property type="project" value="UniProtKB-UniRule"/>
</dbReference>
<dbReference type="GO" id="GO:0005524">
    <property type="term" value="F:ATP binding"/>
    <property type="evidence" value="ECO:0007669"/>
    <property type="project" value="UniProtKB-UniRule"/>
</dbReference>
<dbReference type="AlphaFoldDB" id="A0A521E2W0"/>
<comment type="subunit">
    <text evidence="4 14">Homohexamer.</text>
</comment>
<dbReference type="Pfam" id="PF02603">
    <property type="entry name" value="Hpr_kinase_N"/>
    <property type="match status" value="1"/>
</dbReference>
<dbReference type="NCBIfam" id="TIGR00679">
    <property type="entry name" value="hpr-ser"/>
    <property type="match status" value="1"/>
</dbReference>
<feature type="binding site" evidence="14">
    <location>
        <position position="219"/>
    </location>
    <ligand>
        <name>Mg(2+)</name>
        <dbReference type="ChEBI" id="CHEBI:18420"/>
    </ligand>
</feature>
<dbReference type="Pfam" id="PF07475">
    <property type="entry name" value="Hpr_kinase_C"/>
    <property type="match status" value="1"/>
</dbReference>
<dbReference type="InterPro" id="IPR027417">
    <property type="entry name" value="P-loop_NTPase"/>
</dbReference>
<evidence type="ECO:0000259" key="15">
    <source>
        <dbReference type="Pfam" id="PF02603"/>
    </source>
</evidence>
<evidence type="ECO:0000256" key="2">
    <source>
        <dbReference type="ARBA" id="ARBA00001946"/>
    </source>
</evidence>
<keyword evidence="8 14" id="KW-0547">Nucleotide-binding</keyword>
<reference evidence="17 18" key="1">
    <citation type="submission" date="2017-05" db="EMBL/GenBank/DDBJ databases">
        <authorList>
            <person name="Varghese N."/>
            <person name="Submissions S."/>
        </authorList>
    </citation>
    <scope>NUCLEOTIDE SEQUENCE [LARGE SCALE GENOMIC DNA]</scope>
    <source>
        <strain evidence="17 18">DSM 21194</strain>
    </source>
</reference>
<evidence type="ECO:0000256" key="5">
    <source>
        <dbReference type="ARBA" id="ARBA00022527"/>
    </source>
</evidence>
<feature type="domain" description="HPr kinase/phosphorylase C-terminal" evidence="16">
    <location>
        <begin position="148"/>
        <end position="316"/>
    </location>
</feature>
<evidence type="ECO:0000256" key="12">
    <source>
        <dbReference type="ARBA" id="ARBA00023268"/>
    </source>
</evidence>
<feature type="region of interest" description="Important for the catalytic mechanism of both phosphorylation and dephosphorylation" evidence="14">
    <location>
        <begin position="218"/>
        <end position="227"/>
    </location>
</feature>
<dbReference type="PANTHER" id="PTHR30305">
    <property type="entry name" value="PROTEIN YJDM-RELATED"/>
    <property type="match status" value="1"/>
</dbReference>
<feature type="active site" evidence="14">
    <location>
        <position position="177"/>
    </location>
</feature>
<evidence type="ECO:0000256" key="6">
    <source>
        <dbReference type="ARBA" id="ARBA00022679"/>
    </source>
</evidence>
<dbReference type="CDD" id="cd01918">
    <property type="entry name" value="HprK_C"/>
    <property type="match status" value="1"/>
</dbReference>
<evidence type="ECO:0000256" key="10">
    <source>
        <dbReference type="ARBA" id="ARBA00022840"/>
    </source>
</evidence>
<dbReference type="InterPro" id="IPR003755">
    <property type="entry name" value="HPr(Ser)_kin/Pase"/>
</dbReference>
<evidence type="ECO:0000256" key="11">
    <source>
        <dbReference type="ARBA" id="ARBA00022842"/>
    </source>
</evidence>
<dbReference type="HAMAP" id="MF_01249">
    <property type="entry name" value="HPr_kinase"/>
    <property type="match status" value="1"/>
</dbReference>
<dbReference type="InterPro" id="IPR011104">
    <property type="entry name" value="Hpr_kin/Pase_C"/>
</dbReference>
<evidence type="ECO:0000313" key="17">
    <source>
        <dbReference type="EMBL" id="SMO78278.1"/>
    </source>
</evidence>
<dbReference type="OrthoDB" id="9778803at2"/>
<dbReference type="InterPro" id="IPR028979">
    <property type="entry name" value="Ser_kin/Pase_Hpr-like_N_sf"/>
</dbReference>
<feature type="active site" evidence="14">
    <location>
        <position position="156"/>
    </location>
</feature>
<proteinExistence type="inferred from homology"/>
<dbReference type="SUPFAM" id="SSF75138">
    <property type="entry name" value="HprK N-terminal domain-like"/>
    <property type="match status" value="1"/>
</dbReference>
<dbReference type="EMBL" id="FXTH01000013">
    <property type="protein sequence ID" value="SMO78278.1"/>
    <property type="molecule type" value="Genomic_DNA"/>
</dbReference>
<feature type="active site" description="Proton acceptor; for phosphorylation activity. Proton donor; for dephosphorylation activity" evidence="14">
    <location>
        <position position="195"/>
    </location>
</feature>
<organism evidence="17 18">
    <name type="scientific">Fodinibius sediminis</name>
    <dbReference type="NCBI Taxonomy" id="1214077"/>
    <lineage>
        <taxon>Bacteria</taxon>
        <taxon>Pseudomonadati</taxon>
        <taxon>Balneolota</taxon>
        <taxon>Balneolia</taxon>
        <taxon>Balneolales</taxon>
        <taxon>Balneolaceae</taxon>
        <taxon>Fodinibius</taxon>
    </lineage>
</organism>
<dbReference type="FunFam" id="3.40.50.300:FF:000174">
    <property type="entry name" value="HPr kinase/phosphorylase"/>
    <property type="match status" value="1"/>
</dbReference>
<feature type="binding site" evidence="14">
    <location>
        <position position="178"/>
    </location>
    <ligand>
        <name>Mg(2+)</name>
        <dbReference type="ChEBI" id="CHEBI:18420"/>
    </ligand>
</feature>
<keyword evidence="7 14" id="KW-0479">Metal-binding</keyword>
<dbReference type="EC" id="2.7.4.-" evidence="14"/>
<keyword evidence="11 14" id="KW-0460">Magnesium</keyword>
<gene>
    <name evidence="14" type="primary">hprK</name>
    <name evidence="17" type="ORF">SAMN06265218_1139</name>
</gene>
<comment type="domain">
    <text evidence="14">The Walker A ATP-binding motif also binds Pi and PPi.</text>
</comment>
<feature type="region of interest" description="Important for the catalytic mechanism of dephosphorylation" evidence="14">
    <location>
        <begin position="282"/>
        <end position="287"/>
    </location>
</feature>
<comment type="catalytic activity">
    <reaction evidence="1 14">
        <text>[HPr protein]-L-serine + ATP = [HPr protein]-O-phospho-L-serine + ADP + H(+)</text>
        <dbReference type="Rhea" id="RHEA:46600"/>
        <dbReference type="Rhea" id="RHEA-COMP:11602"/>
        <dbReference type="Rhea" id="RHEA-COMP:11603"/>
        <dbReference type="ChEBI" id="CHEBI:15378"/>
        <dbReference type="ChEBI" id="CHEBI:29999"/>
        <dbReference type="ChEBI" id="CHEBI:30616"/>
        <dbReference type="ChEBI" id="CHEBI:83421"/>
        <dbReference type="ChEBI" id="CHEBI:456216"/>
    </reaction>
</comment>
<evidence type="ECO:0000256" key="3">
    <source>
        <dbReference type="ARBA" id="ARBA00006883"/>
    </source>
</evidence>
<evidence type="ECO:0000256" key="1">
    <source>
        <dbReference type="ARBA" id="ARBA00001120"/>
    </source>
</evidence>
<keyword evidence="9 14" id="KW-0418">Kinase</keyword>
<feature type="active site" evidence="14">
    <location>
        <position position="261"/>
    </location>
</feature>
<dbReference type="Proteomes" id="UP000317593">
    <property type="component" value="Unassembled WGS sequence"/>
</dbReference>
<dbReference type="Gene3D" id="3.40.50.300">
    <property type="entry name" value="P-loop containing nucleotide triphosphate hydrolases"/>
    <property type="match status" value="1"/>
</dbReference>
<dbReference type="GO" id="GO:0000155">
    <property type="term" value="F:phosphorelay sensor kinase activity"/>
    <property type="evidence" value="ECO:0007669"/>
    <property type="project" value="InterPro"/>
</dbReference>
<evidence type="ECO:0000256" key="4">
    <source>
        <dbReference type="ARBA" id="ARBA00011643"/>
    </source>
</evidence>
<comment type="similarity">
    <text evidence="3 14">Belongs to the HPrK/P family.</text>
</comment>
<evidence type="ECO:0000256" key="7">
    <source>
        <dbReference type="ARBA" id="ARBA00022723"/>
    </source>
</evidence>
<dbReference type="InterPro" id="IPR011126">
    <property type="entry name" value="Hpr_kin/Pase_Hpr_N"/>
</dbReference>
<evidence type="ECO:0000256" key="8">
    <source>
        <dbReference type="ARBA" id="ARBA00022741"/>
    </source>
</evidence>
<accession>A0A521E2W0</accession>
<evidence type="ECO:0000256" key="13">
    <source>
        <dbReference type="ARBA" id="ARBA00047657"/>
    </source>
</evidence>
<dbReference type="GO" id="GO:0000287">
    <property type="term" value="F:magnesium ion binding"/>
    <property type="evidence" value="ECO:0007669"/>
    <property type="project" value="UniProtKB-UniRule"/>
</dbReference>
<evidence type="ECO:0000259" key="16">
    <source>
        <dbReference type="Pfam" id="PF07475"/>
    </source>
</evidence>
<evidence type="ECO:0000256" key="9">
    <source>
        <dbReference type="ARBA" id="ARBA00022777"/>
    </source>
</evidence>
<keyword evidence="6 14" id="KW-0808">Transferase</keyword>
<keyword evidence="18" id="KW-1185">Reference proteome</keyword>
<dbReference type="PANTHER" id="PTHR30305:SF1">
    <property type="entry name" value="HPR KINASE_PHOSPHORYLASE"/>
    <property type="match status" value="1"/>
</dbReference>
<comment type="function">
    <text evidence="14">Catalyzes the ATP- as well as the pyrophosphate-dependent phosphorylation of a specific serine residue in HPr, a phosphocarrier protein of the phosphoenolpyruvate-dependent sugar phosphotransferase system (PTS). HprK/P also catalyzes the pyrophosphate-producing, inorganic phosphate-dependent dephosphorylation (phosphorolysis) of seryl-phosphorylated HPr (P-Ser-HPr).</text>
</comment>
<feature type="binding site" evidence="14">
    <location>
        <begin position="171"/>
        <end position="178"/>
    </location>
    <ligand>
        <name>ATP</name>
        <dbReference type="ChEBI" id="CHEBI:30616"/>
    </ligand>
</feature>
<keyword evidence="10 14" id="KW-0067">ATP-binding</keyword>
<keyword evidence="5 14" id="KW-0723">Serine/threonine-protein kinase</keyword>
<evidence type="ECO:0000256" key="14">
    <source>
        <dbReference type="HAMAP-Rule" id="MF_01249"/>
    </source>
</evidence>
<comment type="catalytic activity">
    <reaction evidence="13 14">
        <text>[HPr protein]-O-phospho-L-serine + phosphate + H(+) = [HPr protein]-L-serine + diphosphate</text>
        <dbReference type="Rhea" id="RHEA:46604"/>
        <dbReference type="Rhea" id="RHEA-COMP:11602"/>
        <dbReference type="Rhea" id="RHEA-COMP:11603"/>
        <dbReference type="ChEBI" id="CHEBI:15378"/>
        <dbReference type="ChEBI" id="CHEBI:29999"/>
        <dbReference type="ChEBI" id="CHEBI:33019"/>
        <dbReference type="ChEBI" id="CHEBI:43474"/>
        <dbReference type="ChEBI" id="CHEBI:83421"/>
    </reaction>
</comment>
<dbReference type="GO" id="GO:0004712">
    <property type="term" value="F:protein serine/threonine/tyrosine kinase activity"/>
    <property type="evidence" value="ECO:0007669"/>
    <property type="project" value="UniProtKB-UniRule"/>
</dbReference>
<dbReference type="GO" id="GO:0004674">
    <property type="term" value="F:protein serine/threonine kinase activity"/>
    <property type="evidence" value="ECO:0007669"/>
    <property type="project" value="UniProtKB-KW"/>
</dbReference>
<keyword evidence="12 14" id="KW-0511">Multifunctional enzyme</keyword>
<dbReference type="RefSeq" id="WP_142715217.1">
    <property type="nucleotide sequence ID" value="NZ_FXTH01000013.1"/>
</dbReference>
<sequence length="344" mass="38901">MSFGPHKSIPKKEKISVAYIIEKLRERVNVELNVLVAECDNTQRYVTEADLHRPGLALAGFVKLFTHQRIQIIGNTESRYLKNLSVAEQKEAFKNLVQFEIPVLFVTNNNGLPNHLLEMAKEAGIPVYGTPYASTRFLQLLREFLEDQFALQTIVHGSMVDVYGVGILIVGKSGIGKSEVALDLVERGHRLVSDDAVILTKKNNVLMTSATEMNKHFMEIRGLGIIDIMSMFGVRAIRYQKRLEVVLELSLWDEESQNIERTGLNRDTTSVMDIDIPFINLPITPGKNITVIAEVIAMNYLLRHYGYDAAEAFQGKVKKHIAEKKKRRSSAPRRAIDYFEGDVE</sequence>
<dbReference type="EC" id="2.7.11.-" evidence="14"/>
<evidence type="ECO:0000313" key="18">
    <source>
        <dbReference type="Proteomes" id="UP000317593"/>
    </source>
</evidence>
<dbReference type="Gene3D" id="3.40.1390.20">
    <property type="entry name" value="HprK N-terminal domain-like"/>
    <property type="match status" value="1"/>
</dbReference>
<feature type="domain" description="HPr(Ser) kinase/phosphorylase N-terminal" evidence="15">
    <location>
        <begin position="20"/>
        <end position="145"/>
    </location>
</feature>
<name>A0A521E2W0_9BACT</name>
<protein>
    <recommendedName>
        <fullName evidence="14">HPr kinase/phosphorylase</fullName>
        <shortName evidence="14">HPrK/P</shortName>
        <ecNumber evidence="14">2.7.11.-</ecNumber>
        <ecNumber evidence="14">2.7.4.-</ecNumber>
    </recommendedName>
    <alternativeName>
        <fullName evidence="14">HPr(Ser) kinase/phosphorylase</fullName>
    </alternativeName>
</protein>
<comment type="miscellaneous">
    <text evidence="14">Both phosphorylation and phosphorolysis are carried out by the same active site and suggest a common mechanism for both reactions.</text>
</comment>
<dbReference type="SUPFAM" id="SSF53795">
    <property type="entry name" value="PEP carboxykinase-like"/>
    <property type="match status" value="1"/>
</dbReference>
<comment type="cofactor">
    <cofactor evidence="2 14">
        <name>Mg(2+)</name>
        <dbReference type="ChEBI" id="CHEBI:18420"/>
    </cofactor>
</comment>